<dbReference type="PANTHER" id="PTHR39583">
    <property type="entry name" value="TYPE II SECRETION SYSTEM PROTEIN J-RELATED"/>
    <property type="match status" value="1"/>
</dbReference>
<keyword evidence="9 10" id="KW-0472">Membrane</keyword>
<dbReference type="PANTHER" id="PTHR39583:SF2">
    <property type="entry name" value="TYPE II SECRETION SYSTEM PROTEIN J"/>
    <property type="match status" value="1"/>
</dbReference>
<evidence type="ECO:0000313" key="11">
    <source>
        <dbReference type="EMBL" id="KAF1687105.1"/>
    </source>
</evidence>
<keyword evidence="5" id="KW-0488">Methylation</keyword>
<dbReference type="GO" id="GO:0015628">
    <property type="term" value="P:protein secretion by the type II secretion system"/>
    <property type="evidence" value="ECO:0007669"/>
    <property type="project" value="InterPro"/>
</dbReference>
<evidence type="ECO:0000256" key="6">
    <source>
        <dbReference type="ARBA" id="ARBA00022519"/>
    </source>
</evidence>
<proteinExistence type="inferred from homology"/>
<evidence type="ECO:0000256" key="2">
    <source>
        <dbReference type="ARBA" id="ARBA00011084"/>
    </source>
</evidence>
<dbReference type="Gene3D" id="3.10.610.10">
    <property type="entry name" value="GSPII I/J protein-like"/>
    <property type="match status" value="1"/>
</dbReference>
<protein>
    <recommendedName>
        <fullName evidence="3">Type II secretion system protein J</fullName>
    </recommendedName>
</protein>
<keyword evidence="12" id="KW-1185">Reference proteome</keyword>
<keyword evidence="6" id="KW-0997">Cell inner membrane</keyword>
<reference evidence="11" key="1">
    <citation type="submission" date="2017-10" db="EMBL/GenBank/DDBJ databases">
        <title>Whole genome sequencing of members of genus Pseudoxanthomonas.</title>
        <authorList>
            <person name="Kumar S."/>
            <person name="Bansal K."/>
            <person name="Kaur A."/>
            <person name="Patil P."/>
            <person name="Sharma S."/>
            <person name="Patil P.B."/>
        </authorList>
    </citation>
    <scope>NUCLEOTIDE SEQUENCE</scope>
    <source>
        <strain evidence="11">DSM 22914</strain>
    </source>
</reference>
<dbReference type="EMBL" id="PDWK01000066">
    <property type="protein sequence ID" value="KAF1687105.1"/>
    <property type="molecule type" value="Genomic_DNA"/>
</dbReference>
<dbReference type="Pfam" id="PF07963">
    <property type="entry name" value="N_methyl"/>
    <property type="match status" value="1"/>
</dbReference>
<dbReference type="NCBIfam" id="TIGR02532">
    <property type="entry name" value="IV_pilin_GFxxxE"/>
    <property type="match status" value="1"/>
</dbReference>
<comment type="subcellular location">
    <subcellularLocation>
        <location evidence="1">Cell inner membrane</location>
        <topology evidence="1">Single-pass membrane protein</topology>
    </subcellularLocation>
</comment>
<dbReference type="Proteomes" id="UP000717981">
    <property type="component" value="Unassembled WGS sequence"/>
</dbReference>
<evidence type="ECO:0000256" key="10">
    <source>
        <dbReference type="SAM" id="Phobius"/>
    </source>
</evidence>
<evidence type="ECO:0000256" key="7">
    <source>
        <dbReference type="ARBA" id="ARBA00022692"/>
    </source>
</evidence>
<dbReference type="OrthoDB" id="9794345at2"/>
<dbReference type="InterPro" id="IPR012902">
    <property type="entry name" value="N_methyl_site"/>
</dbReference>
<accession>A0A921NWP9</accession>
<dbReference type="Pfam" id="PF11612">
    <property type="entry name" value="T2SSJ"/>
    <property type="match status" value="1"/>
</dbReference>
<evidence type="ECO:0000256" key="9">
    <source>
        <dbReference type="ARBA" id="ARBA00023136"/>
    </source>
</evidence>
<dbReference type="InterPro" id="IPR051621">
    <property type="entry name" value="T2SS_protein_J"/>
</dbReference>
<organism evidence="11 12">
    <name type="scientific">Pseudoxanthomonas taiwanensis</name>
    <dbReference type="NCBI Taxonomy" id="176598"/>
    <lineage>
        <taxon>Bacteria</taxon>
        <taxon>Pseudomonadati</taxon>
        <taxon>Pseudomonadota</taxon>
        <taxon>Gammaproteobacteria</taxon>
        <taxon>Lysobacterales</taxon>
        <taxon>Lysobacteraceae</taxon>
        <taxon>Pseudoxanthomonas</taxon>
    </lineage>
</organism>
<evidence type="ECO:0000313" key="12">
    <source>
        <dbReference type="Proteomes" id="UP000717981"/>
    </source>
</evidence>
<comment type="caution">
    <text evidence="11">The sequence shown here is derived from an EMBL/GenBank/DDBJ whole genome shotgun (WGS) entry which is preliminary data.</text>
</comment>
<dbReference type="GO" id="GO:0005886">
    <property type="term" value="C:plasma membrane"/>
    <property type="evidence" value="ECO:0007669"/>
    <property type="project" value="UniProtKB-SubCell"/>
</dbReference>
<dbReference type="AlphaFoldDB" id="A0A921NWP9"/>
<evidence type="ECO:0000256" key="3">
    <source>
        <dbReference type="ARBA" id="ARBA00021539"/>
    </source>
</evidence>
<dbReference type="InterPro" id="IPR045584">
    <property type="entry name" value="Pilin-like"/>
</dbReference>
<keyword evidence="8 10" id="KW-1133">Transmembrane helix</keyword>
<dbReference type="NCBIfam" id="TIGR01711">
    <property type="entry name" value="gspJ"/>
    <property type="match status" value="1"/>
</dbReference>
<sequence>MGVPVKARGFTLVEVLVALAVFALLAAAAVAILAWAGDQQAALRARMERLGELQRAHALLKADLSQAAVRRTRLPDGGIARNAFDAAPPGDLSRPLLGFVRRGRENPDAEPRASLQYVEYRVVDGRLERSARPALDGTAAAAPQVLLTGVEDVRAGFYSHGQWSDGWIGGAQALPRAVRLDLRLRDFGPVRQVFVLPEAPP</sequence>
<gene>
    <name evidence="11" type="primary">gspJ</name>
    <name evidence="11" type="ORF">CR938_11615</name>
</gene>
<feature type="transmembrane region" description="Helical" evidence="10">
    <location>
        <begin position="15"/>
        <end position="37"/>
    </location>
</feature>
<evidence type="ECO:0000256" key="5">
    <source>
        <dbReference type="ARBA" id="ARBA00022481"/>
    </source>
</evidence>
<keyword evidence="4" id="KW-1003">Cell membrane</keyword>
<evidence type="ECO:0000256" key="1">
    <source>
        <dbReference type="ARBA" id="ARBA00004377"/>
    </source>
</evidence>
<dbReference type="GO" id="GO:0015627">
    <property type="term" value="C:type II protein secretion system complex"/>
    <property type="evidence" value="ECO:0007669"/>
    <property type="project" value="InterPro"/>
</dbReference>
<evidence type="ECO:0000256" key="8">
    <source>
        <dbReference type="ARBA" id="ARBA00022989"/>
    </source>
</evidence>
<keyword evidence="7 10" id="KW-0812">Transmembrane</keyword>
<evidence type="ECO:0000256" key="4">
    <source>
        <dbReference type="ARBA" id="ARBA00022475"/>
    </source>
</evidence>
<dbReference type="InterPro" id="IPR010055">
    <property type="entry name" value="T2SS_protein-GspJ"/>
</dbReference>
<comment type="similarity">
    <text evidence="2">Belongs to the GSP J family.</text>
</comment>
<dbReference type="PROSITE" id="PS00409">
    <property type="entry name" value="PROKAR_NTER_METHYL"/>
    <property type="match status" value="1"/>
</dbReference>
<dbReference type="RefSeq" id="WP_125076577.1">
    <property type="nucleotide sequence ID" value="NZ_PDWK01000066.1"/>
</dbReference>
<dbReference type="Gene3D" id="2.10.70.20">
    <property type="entry name" value="gspk-gspi-gspj complex like domains"/>
    <property type="match status" value="1"/>
</dbReference>
<dbReference type="SUPFAM" id="SSF54523">
    <property type="entry name" value="Pili subunits"/>
    <property type="match status" value="1"/>
</dbReference>
<name>A0A921NWP9_9GAMM</name>